<keyword evidence="2" id="KW-1185">Reference proteome</keyword>
<comment type="caution">
    <text evidence="1">The sequence shown here is derived from an EMBL/GenBank/DDBJ whole genome shotgun (WGS) entry which is preliminary data.</text>
</comment>
<dbReference type="EMBL" id="JAFIQS020000012">
    <property type="protein sequence ID" value="KAH9475321.1"/>
    <property type="molecule type" value="Genomic_DNA"/>
</dbReference>
<protein>
    <submittedName>
        <fullName evidence="1">Uncharacterized protein</fullName>
    </submittedName>
</protein>
<organism evidence="1 2">
    <name type="scientific">Psilocybe cubensis</name>
    <name type="common">Psychedelic mushroom</name>
    <name type="synonym">Stropharia cubensis</name>
    <dbReference type="NCBI Taxonomy" id="181762"/>
    <lineage>
        <taxon>Eukaryota</taxon>
        <taxon>Fungi</taxon>
        <taxon>Dikarya</taxon>
        <taxon>Basidiomycota</taxon>
        <taxon>Agaricomycotina</taxon>
        <taxon>Agaricomycetes</taxon>
        <taxon>Agaricomycetidae</taxon>
        <taxon>Agaricales</taxon>
        <taxon>Agaricineae</taxon>
        <taxon>Strophariaceae</taxon>
        <taxon>Psilocybe</taxon>
    </lineage>
</organism>
<sequence length="250" mass="28048">MDISEPYDINFCFPVPASLENDRVRLTPFIPSLHGQVVYDQLLLAPHLFDHPLLFGPYKDIDDFLTNLVENRFRQNPQLLLLVIFDKTGHSQLSNYDCSAGALAGLMGFRVNKDTVPNRAPEVELHVIILPPFQRTHVMSNAVGLSLNFLLNTPTPSYPNALGLRRVVWHTSTANEASIRDAERMGFTVECVMRWQSVLPLGIPGSGVLPREGDPMKENLGRDTVALSLCWDEWEGGVRDKVTQIMNRVA</sequence>
<accession>A0ACB8GII3</accession>
<gene>
    <name evidence="1" type="ORF">JR316_0012432</name>
</gene>
<name>A0ACB8GII3_PSICU</name>
<evidence type="ECO:0000313" key="2">
    <source>
        <dbReference type="Proteomes" id="UP000664032"/>
    </source>
</evidence>
<reference evidence="1" key="1">
    <citation type="submission" date="2021-10" db="EMBL/GenBank/DDBJ databases">
        <title>Psilocybe cubensis genome.</title>
        <authorList>
            <person name="Mckernan K.J."/>
            <person name="Crawford S."/>
            <person name="Trippe A."/>
            <person name="Kane L.T."/>
            <person name="Mclaughlin S."/>
        </authorList>
    </citation>
    <scope>NUCLEOTIDE SEQUENCE</scope>
    <source>
        <strain evidence="1">MGC-MH-2018</strain>
    </source>
</reference>
<proteinExistence type="predicted"/>
<dbReference type="Proteomes" id="UP000664032">
    <property type="component" value="Unassembled WGS sequence"/>
</dbReference>
<evidence type="ECO:0000313" key="1">
    <source>
        <dbReference type="EMBL" id="KAH9475321.1"/>
    </source>
</evidence>